<sequence length="150" mass="18367">MKPSTHKKIKKFKSKSLNTYYKIMYPLAWLIDKFEKYKYERLKRKVTPEYAAKLLSKEIYKYQCKSIYDNESYVVIADYVDTEEYIDPYRAIKYFTNFKSKARKISKILNRKDINESFFNKVMEEFNKINEYTFVKVIDNNAQYKWGRRS</sequence>
<accession>A0ABX7ALP1</accession>
<protein>
    <submittedName>
        <fullName evidence="1">Uncharacterized protein</fullName>
    </submittedName>
</protein>
<proteinExistence type="predicted"/>
<reference evidence="1 2" key="1">
    <citation type="submission" date="2020-01" db="EMBL/GenBank/DDBJ databases">
        <authorList>
            <person name="Liu G."/>
            <person name="Liu B."/>
        </authorList>
    </citation>
    <scope>NUCLEOTIDE SEQUENCE [LARGE SCALE GENOMIC DNA]</scope>
    <source>
        <strain evidence="1 2">FJAT-51161</strain>
    </source>
</reference>
<organism evidence="1 2">
    <name type="scientific">Lysinibacillus agricola</name>
    <dbReference type="NCBI Taxonomy" id="2590012"/>
    <lineage>
        <taxon>Bacteria</taxon>
        <taxon>Bacillati</taxon>
        <taxon>Bacillota</taxon>
        <taxon>Bacilli</taxon>
        <taxon>Bacillales</taxon>
        <taxon>Bacillaceae</taxon>
        <taxon>Lysinibacillus</taxon>
    </lineage>
</organism>
<name>A0ABX7ALP1_9BACI</name>
<evidence type="ECO:0000313" key="1">
    <source>
        <dbReference type="EMBL" id="QQP10831.1"/>
    </source>
</evidence>
<keyword evidence="2" id="KW-1185">Reference proteome</keyword>
<dbReference type="RefSeq" id="WP_053595705.1">
    <property type="nucleotide sequence ID" value="NZ_CP067341.1"/>
</dbReference>
<dbReference type="Proteomes" id="UP000596049">
    <property type="component" value="Chromosome"/>
</dbReference>
<evidence type="ECO:0000313" key="2">
    <source>
        <dbReference type="Proteomes" id="UP000596049"/>
    </source>
</evidence>
<dbReference type="EMBL" id="CP067341">
    <property type="protein sequence ID" value="QQP10831.1"/>
    <property type="molecule type" value="Genomic_DNA"/>
</dbReference>
<gene>
    <name evidence="1" type="ORF">FJQ98_16425</name>
</gene>